<organism evidence="1 2">
    <name type="scientific">Camellia lanceoleosa</name>
    <dbReference type="NCBI Taxonomy" id="1840588"/>
    <lineage>
        <taxon>Eukaryota</taxon>
        <taxon>Viridiplantae</taxon>
        <taxon>Streptophyta</taxon>
        <taxon>Embryophyta</taxon>
        <taxon>Tracheophyta</taxon>
        <taxon>Spermatophyta</taxon>
        <taxon>Magnoliopsida</taxon>
        <taxon>eudicotyledons</taxon>
        <taxon>Gunneridae</taxon>
        <taxon>Pentapetalae</taxon>
        <taxon>asterids</taxon>
        <taxon>Ericales</taxon>
        <taxon>Theaceae</taxon>
        <taxon>Camellia</taxon>
    </lineage>
</organism>
<evidence type="ECO:0000313" key="2">
    <source>
        <dbReference type="Proteomes" id="UP001060215"/>
    </source>
</evidence>
<protein>
    <submittedName>
        <fullName evidence="1">Uncharacterized protein</fullName>
    </submittedName>
</protein>
<comment type="caution">
    <text evidence="1">The sequence shown here is derived from an EMBL/GenBank/DDBJ whole genome shotgun (WGS) entry which is preliminary data.</text>
</comment>
<keyword evidence="2" id="KW-1185">Reference proteome</keyword>
<sequence length="183" mass="21145">MVSFPPKCPKNLWQNWNLDSALTLPFRNIQVMWLFYEEITTTLAPRYLGALKMTLVVYIIRICGFRGAIIEQSDIYSMMLIGKSEIQSHVTEFHRAKAIPQISSCNGHVMGRLIDMKNMKCLVLDNYGCASIAIARELKTLKHRRTEVDLLPGRHIQFLLFALRSRIFFRGNSCNCHRPCHVM</sequence>
<proteinExistence type="predicted"/>
<dbReference type="Proteomes" id="UP001060215">
    <property type="component" value="Chromosome 15"/>
</dbReference>
<name>A0ACC0FFA0_9ERIC</name>
<evidence type="ECO:0000313" key="1">
    <source>
        <dbReference type="EMBL" id="KAI7986076.1"/>
    </source>
</evidence>
<dbReference type="EMBL" id="CM045772">
    <property type="protein sequence ID" value="KAI7986076.1"/>
    <property type="molecule type" value="Genomic_DNA"/>
</dbReference>
<gene>
    <name evidence="1" type="ORF">LOK49_LG14G00167</name>
</gene>
<reference evidence="1 2" key="1">
    <citation type="journal article" date="2022" name="Plant J.">
        <title>Chromosome-level genome of Camellia lanceoleosa provides a valuable resource for understanding genome evolution and self-incompatibility.</title>
        <authorList>
            <person name="Gong W."/>
            <person name="Xiao S."/>
            <person name="Wang L."/>
            <person name="Liao Z."/>
            <person name="Chang Y."/>
            <person name="Mo W."/>
            <person name="Hu G."/>
            <person name="Li W."/>
            <person name="Zhao G."/>
            <person name="Zhu H."/>
            <person name="Hu X."/>
            <person name="Ji K."/>
            <person name="Xiang X."/>
            <person name="Song Q."/>
            <person name="Yuan D."/>
            <person name="Jin S."/>
            <person name="Zhang L."/>
        </authorList>
    </citation>
    <scope>NUCLEOTIDE SEQUENCE [LARGE SCALE GENOMIC DNA]</scope>
    <source>
        <strain evidence="1">SQ_2022a</strain>
    </source>
</reference>
<accession>A0ACC0FFA0</accession>